<evidence type="ECO:0000313" key="1">
    <source>
        <dbReference type="EMBL" id="SER31625.1"/>
    </source>
</evidence>
<accession>A0A1H9N7J2</accession>
<keyword evidence="2" id="KW-1185">Reference proteome</keyword>
<organism evidence="1 2">
    <name type="scientific">Pedobacter rhizosphaerae</name>
    <dbReference type="NCBI Taxonomy" id="390241"/>
    <lineage>
        <taxon>Bacteria</taxon>
        <taxon>Pseudomonadati</taxon>
        <taxon>Bacteroidota</taxon>
        <taxon>Sphingobacteriia</taxon>
        <taxon>Sphingobacteriales</taxon>
        <taxon>Sphingobacteriaceae</taxon>
        <taxon>Pedobacter</taxon>
    </lineage>
</organism>
<protein>
    <recommendedName>
        <fullName evidence="3">Glycosyl transferases group 1</fullName>
    </recommendedName>
</protein>
<dbReference type="RefSeq" id="WP_139180145.1">
    <property type="nucleotide sequence ID" value="NZ_FOGG01000007.1"/>
</dbReference>
<dbReference type="EMBL" id="FOGG01000007">
    <property type="protein sequence ID" value="SER31625.1"/>
    <property type="molecule type" value="Genomic_DNA"/>
</dbReference>
<gene>
    <name evidence="1" type="ORF">SAMN04488023_10775</name>
</gene>
<evidence type="ECO:0000313" key="2">
    <source>
        <dbReference type="Proteomes" id="UP000199572"/>
    </source>
</evidence>
<dbReference type="Proteomes" id="UP000199572">
    <property type="component" value="Unassembled WGS sequence"/>
</dbReference>
<sequence length="306" mass="35763">MIKYILSSSLDYQKLICRDAGPGYAEAMGWDIYTDKTHTLFSSDHLYVIDNRISLAECEQFTKIISNNSDIQFIVKIVDPYFEHKNHYYYQWLKQIVQNKNVRLLTVYEPKEFTAYLCKYLAQPIIHVPYAYLKTQELALNHFSKRKNKILISGAVNSTIYPVRNSIWSASRRSISRFFYDTLKHPGYAEIGNKSRQHNVIGDEYVKYLAKYKFMLLCGSRCKIELLKFQECAYAGCLPFGEAPTSLQEISGIFKLPKVSELTFDTTKIIFNWLQSDYEHDINTIRNYLSTNRDPQKLSKALLNHF</sequence>
<name>A0A1H9N7J2_9SPHI</name>
<dbReference type="AlphaFoldDB" id="A0A1H9N7J2"/>
<dbReference type="OrthoDB" id="739326at2"/>
<proteinExistence type="predicted"/>
<dbReference type="STRING" id="390241.SAMN04488023_10775"/>
<evidence type="ECO:0008006" key="3">
    <source>
        <dbReference type="Google" id="ProtNLM"/>
    </source>
</evidence>
<reference evidence="2" key="1">
    <citation type="submission" date="2016-10" db="EMBL/GenBank/DDBJ databases">
        <authorList>
            <person name="Varghese N."/>
            <person name="Submissions S."/>
        </authorList>
    </citation>
    <scope>NUCLEOTIDE SEQUENCE [LARGE SCALE GENOMIC DNA]</scope>
    <source>
        <strain evidence="2">DSM 18610</strain>
    </source>
</reference>